<feature type="region of interest" description="Disordered" evidence="1">
    <location>
        <begin position="21"/>
        <end position="46"/>
    </location>
</feature>
<evidence type="ECO:0000313" key="3">
    <source>
        <dbReference type="Proteomes" id="UP001287059"/>
    </source>
</evidence>
<proteinExistence type="predicted"/>
<feature type="compositionally biased region" description="Basic and acidic residues" evidence="1">
    <location>
        <begin position="22"/>
        <end position="31"/>
    </location>
</feature>
<name>A0ABU4Y0Z1_9HYPH</name>
<reference evidence="2 3" key="1">
    <citation type="submission" date="2023-08" db="EMBL/GenBank/DDBJ databases">
        <title>Implementing the SeqCode for naming new Mesorhizobium species isolated from Vachellia karroo root nodules.</title>
        <authorList>
            <person name="Van Lill M."/>
        </authorList>
    </citation>
    <scope>NUCLEOTIDE SEQUENCE [LARGE SCALE GENOMIC DNA]</scope>
    <source>
        <strain evidence="2 3">VK24D</strain>
    </source>
</reference>
<protein>
    <submittedName>
        <fullName evidence="2">Uncharacterized protein</fullName>
    </submittedName>
</protein>
<comment type="caution">
    <text evidence="2">The sequence shown here is derived from an EMBL/GenBank/DDBJ whole genome shotgun (WGS) entry which is preliminary data.</text>
</comment>
<evidence type="ECO:0000313" key="2">
    <source>
        <dbReference type="EMBL" id="MDX8479559.1"/>
    </source>
</evidence>
<dbReference type="RefSeq" id="WP_320287897.1">
    <property type="nucleotide sequence ID" value="NZ_JAVIIW010000014.1"/>
</dbReference>
<dbReference type="Proteomes" id="UP001287059">
    <property type="component" value="Unassembled WGS sequence"/>
</dbReference>
<keyword evidence="3" id="KW-1185">Reference proteome</keyword>
<accession>A0ABU4Y0Z1</accession>
<organism evidence="2 3">
    <name type="scientific">Mesorhizobium album</name>
    <dbReference type="NCBI Taxonomy" id="3072314"/>
    <lineage>
        <taxon>Bacteria</taxon>
        <taxon>Pseudomonadati</taxon>
        <taxon>Pseudomonadota</taxon>
        <taxon>Alphaproteobacteria</taxon>
        <taxon>Hyphomicrobiales</taxon>
        <taxon>Phyllobacteriaceae</taxon>
        <taxon>Mesorhizobium</taxon>
    </lineage>
</organism>
<sequence>MRNHYVTSETEVTVPVLALDDFDPRQDETTGHRSLRSSSRDEAAKGALRAGNFRRKLFGSKGSKAGWTTNTAACRRLRFHVFHPHRSSSLMTHALPLPVTGPQGNWKPINDLGRFSGIELIEDDLKHGAGCSSLSRSAWRHGTQRAAGETPFLEMELCGNGLEPEICLLNAMGEGSMARCS</sequence>
<evidence type="ECO:0000256" key="1">
    <source>
        <dbReference type="SAM" id="MobiDB-lite"/>
    </source>
</evidence>
<dbReference type="EMBL" id="JAVIIW010000014">
    <property type="protein sequence ID" value="MDX8479559.1"/>
    <property type="molecule type" value="Genomic_DNA"/>
</dbReference>
<gene>
    <name evidence="2" type="ORF">RFN28_13865</name>
</gene>